<dbReference type="Gene3D" id="3.40.710.10">
    <property type="entry name" value="DD-peptidase/beta-lactamase superfamily"/>
    <property type="match status" value="2"/>
</dbReference>
<dbReference type="PRINTS" id="PR00922">
    <property type="entry name" value="DADACBPTASE3"/>
</dbReference>
<dbReference type="PANTHER" id="PTHR30023:SF0">
    <property type="entry name" value="PENICILLIN-SENSITIVE CARBOXYPEPTIDASE A"/>
    <property type="match status" value="1"/>
</dbReference>
<organism evidence="5 6">
    <name type="scientific">Mumia zhuanghuii</name>
    <dbReference type="NCBI Taxonomy" id="2585211"/>
    <lineage>
        <taxon>Bacteria</taxon>
        <taxon>Bacillati</taxon>
        <taxon>Actinomycetota</taxon>
        <taxon>Actinomycetes</taxon>
        <taxon>Propionibacteriales</taxon>
        <taxon>Nocardioidaceae</taxon>
        <taxon>Mumia</taxon>
    </lineage>
</organism>
<accession>A0A5Q6S204</accession>
<dbReference type="EMBL" id="VDFQ02000008">
    <property type="protein sequence ID" value="KAA1418033.1"/>
    <property type="molecule type" value="Genomic_DNA"/>
</dbReference>
<dbReference type="EMBL" id="VDFQ02000001">
    <property type="protein sequence ID" value="KAA1424412.1"/>
    <property type="molecule type" value="Genomic_DNA"/>
</dbReference>
<keyword evidence="5" id="KW-0121">Carboxypeptidase</keyword>
<dbReference type="GO" id="GO:0000270">
    <property type="term" value="P:peptidoglycan metabolic process"/>
    <property type="evidence" value="ECO:0007669"/>
    <property type="project" value="TreeGrafter"/>
</dbReference>
<evidence type="ECO:0000313" key="4">
    <source>
        <dbReference type="EMBL" id="KAA1418033.1"/>
    </source>
</evidence>
<gene>
    <name evidence="5" type="primary">dacB</name>
    <name evidence="5" type="ORF">FE697_000295</name>
    <name evidence="4" type="ORF">FE697_021595</name>
</gene>
<sequence length="491" mass="50063">MRSRASEAGRAWPYLLLAVVLVVAGGGVAAYSLGYLDRWVCEDGTCAAREPEAAAVPETPEAPVLRPALTAASGSAGLDAAAVQRAVGPLLSRKALGPHVGFAASDLTTGEQVWSSGTGTFVPASTLKLFTSMAAMTAIGSEHRFRTTVVRDTTDSPTPTATAPTTTAPATPAAGAPTRVVLVGGGDPYLTATSDEEARAAYPQQVSLAQLARQTAKTLRADGIGSVSLGYDASLFTGPAVSPQWEPGYISSFVTTPVSALWVDQGTDGWKRSATPDKQAAQLFARQLRARGITVEAITPATKPASSEELAAVSSGTVAQIVQSVIEHSDNQAAEVLLRHVALAEGQPASFTGGVAAVEKILTGLGVPWEGNRIYDGSGLARSNHVTLASMLSVVSTAADLFDRYPVAGFTGSLATRFTAPGTAAGLGAVRAKTGTLTGVHGLAGTTITADGTPVGFVVLTDRVPVPKTGDARDLLARIAARLTACACGTG</sequence>
<keyword evidence="2 5" id="KW-0378">Hydrolase</keyword>
<proteinExistence type="inferred from homology"/>
<dbReference type="EC" id="3.4.16.4" evidence="5"/>
<evidence type="ECO:0000313" key="6">
    <source>
        <dbReference type="Proteomes" id="UP000307768"/>
    </source>
</evidence>
<dbReference type="InterPro" id="IPR012338">
    <property type="entry name" value="Beta-lactam/transpept-like"/>
</dbReference>
<evidence type="ECO:0000313" key="5">
    <source>
        <dbReference type="EMBL" id="KAA1424412.1"/>
    </source>
</evidence>
<protein>
    <submittedName>
        <fullName evidence="5">D-alanyl-D-alanine carboxypeptidase/D-alanyl-D-alanine-endopeptidase</fullName>
        <ecNumber evidence="5">3.4.16.4</ecNumber>
    </submittedName>
</protein>
<keyword evidence="5" id="KW-0645">Protease</keyword>
<dbReference type="GO" id="GO:0009002">
    <property type="term" value="F:serine-type D-Ala-D-Ala carboxypeptidase activity"/>
    <property type="evidence" value="ECO:0007669"/>
    <property type="project" value="UniProtKB-EC"/>
</dbReference>
<feature type="region of interest" description="Disordered" evidence="3">
    <location>
        <begin position="151"/>
        <end position="175"/>
    </location>
</feature>
<comment type="similarity">
    <text evidence="1">Belongs to the peptidase S13 family.</text>
</comment>
<dbReference type="NCBIfam" id="TIGR00666">
    <property type="entry name" value="PBP4"/>
    <property type="match status" value="1"/>
</dbReference>
<dbReference type="InterPro" id="IPR000667">
    <property type="entry name" value="Peptidase_S13"/>
</dbReference>
<evidence type="ECO:0000256" key="2">
    <source>
        <dbReference type="ARBA" id="ARBA00022801"/>
    </source>
</evidence>
<comment type="caution">
    <text evidence="5">The sequence shown here is derived from an EMBL/GenBank/DDBJ whole genome shotgun (WGS) entry which is preliminary data.</text>
</comment>
<dbReference type="SUPFAM" id="SSF56601">
    <property type="entry name" value="beta-lactamase/transpeptidase-like"/>
    <property type="match status" value="1"/>
</dbReference>
<dbReference type="AlphaFoldDB" id="A0A5Q6S204"/>
<evidence type="ECO:0000256" key="1">
    <source>
        <dbReference type="ARBA" id="ARBA00006096"/>
    </source>
</evidence>
<name>A0A5Q6S204_9ACTN</name>
<dbReference type="RefSeq" id="WP_149767203.1">
    <property type="nucleotide sequence ID" value="NZ_VDFQ02000001.1"/>
</dbReference>
<dbReference type="Proteomes" id="UP000307768">
    <property type="component" value="Unassembled WGS sequence"/>
</dbReference>
<dbReference type="PANTHER" id="PTHR30023">
    <property type="entry name" value="D-ALANYL-D-ALANINE CARBOXYPEPTIDASE"/>
    <property type="match status" value="1"/>
</dbReference>
<reference evidence="5 6" key="1">
    <citation type="submission" date="2019-09" db="EMBL/GenBank/DDBJ databases">
        <title>Mumia zhuanghuii sp. nov. isolated from the intestinal contents of plateau pika (Ochotona curzoniae) in the Qinghai-Tibet plateau of China.</title>
        <authorList>
            <person name="Tian Z."/>
        </authorList>
    </citation>
    <scope>NUCLEOTIDE SEQUENCE [LARGE SCALE GENOMIC DNA]</scope>
    <source>
        <strain evidence="6">350</strain>
        <strain evidence="5">Z350</strain>
    </source>
</reference>
<dbReference type="GO" id="GO:0006508">
    <property type="term" value="P:proteolysis"/>
    <property type="evidence" value="ECO:0007669"/>
    <property type="project" value="InterPro"/>
</dbReference>
<dbReference type="Pfam" id="PF02113">
    <property type="entry name" value="Peptidase_S13"/>
    <property type="match status" value="2"/>
</dbReference>
<evidence type="ECO:0000256" key="3">
    <source>
        <dbReference type="SAM" id="MobiDB-lite"/>
    </source>
</evidence>
<dbReference type="OrthoDB" id="56883at2"/>